<reference evidence="2 3" key="1">
    <citation type="journal article" date="2024" name="Chem. Sci.">
        <title>Discovery of a lagriamide polyketide by integrated genome mining, isotopic labeling, and untargeted metabolomics.</title>
        <authorList>
            <person name="Fergusson C.H."/>
            <person name="Saulog J."/>
            <person name="Paulo B.S."/>
            <person name="Wilson D.M."/>
            <person name="Liu D.Y."/>
            <person name="Morehouse N.J."/>
            <person name="Waterworth S."/>
            <person name="Barkei J."/>
            <person name="Gray C.A."/>
            <person name="Kwan J.C."/>
            <person name="Eustaquio A.S."/>
            <person name="Linington R.G."/>
        </authorList>
    </citation>
    <scope>NUCLEOTIDE SEQUENCE [LARGE SCALE GENOMIC DNA]</scope>
    <source>
        <strain evidence="2 3">RL17-338-BIF-B</strain>
    </source>
</reference>
<name>A0ABV1LZZ4_9BURK</name>
<accession>A0ABV1LZZ4</accession>
<evidence type="ECO:0000256" key="1">
    <source>
        <dbReference type="SAM" id="MobiDB-lite"/>
    </source>
</evidence>
<keyword evidence="2" id="KW-0614">Plasmid</keyword>
<dbReference type="EMBL" id="JAOALG010000003">
    <property type="protein sequence ID" value="MEQ5844396.1"/>
    <property type="molecule type" value="Genomic_DNA"/>
</dbReference>
<gene>
    <name evidence="2" type="ORF">N0A02_33620</name>
</gene>
<evidence type="ECO:0000313" key="2">
    <source>
        <dbReference type="EMBL" id="MEQ5844396.1"/>
    </source>
</evidence>
<feature type="region of interest" description="Disordered" evidence="1">
    <location>
        <begin position="1"/>
        <end position="29"/>
    </location>
</feature>
<dbReference type="Proteomes" id="UP001469089">
    <property type="component" value="Unassembled WGS sequence"/>
</dbReference>
<sequence length="50" mass="5408">MPLKKGKSRATVSKNIKTEKKHGKSQKQAVAIALNEARKSGAHIPKKNGN</sequence>
<keyword evidence="3" id="KW-1185">Reference proteome</keyword>
<dbReference type="RefSeq" id="WP_349545993.1">
    <property type="nucleotide sequence ID" value="NZ_JAOALG010000003.1"/>
</dbReference>
<dbReference type="Pfam" id="PF20106">
    <property type="entry name" value="DUF6496"/>
    <property type="match status" value="1"/>
</dbReference>
<geneLocation type="plasmid" evidence="2">
    <name>pl1</name>
</geneLocation>
<comment type="caution">
    <text evidence="2">The sequence shown here is derived from an EMBL/GenBank/DDBJ whole genome shotgun (WGS) entry which is preliminary data.</text>
</comment>
<dbReference type="InterPro" id="IPR045468">
    <property type="entry name" value="DUF6496"/>
</dbReference>
<evidence type="ECO:0000313" key="3">
    <source>
        <dbReference type="Proteomes" id="UP001469089"/>
    </source>
</evidence>
<protein>
    <submittedName>
        <fullName evidence="2">DUF6496 domain-containing protein</fullName>
    </submittedName>
</protein>
<proteinExistence type="predicted"/>
<organism evidence="2 3">
    <name type="scientific">Paraburkholderia acidicola</name>
    <dbReference type="NCBI Taxonomy" id="1912599"/>
    <lineage>
        <taxon>Bacteria</taxon>
        <taxon>Pseudomonadati</taxon>
        <taxon>Pseudomonadota</taxon>
        <taxon>Betaproteobacteria</taxon>
        <taxon>Burkholderiales</taxon>
        <taxon>Burkholderiaceae</taxon>
        <taxon>Paraburkholderia</taxon>
    </lineage>
</organism>